<evidence type="ECO:0000256" key="2">
    <source>
        <dbReference type="ARBA" id="ARBA00007067"/>
    </source>
</evidence>
<dbReference type="GO" id="GO:0097163">
    <property type="term" value="F:sulfur carrier activity"/>
    <property type="evidence" value="ECO:0007669"/>
    <property type="project" value="TreeGrafter"/>
</dbReference>
<dbReference type="RefSeq" id="WP_048695217.1">
    <property type="nucleotide sequence ID" value="NZ_KQ130507.1"/>
</dbReference>
<dbReference type="SUPFAM" id="SSF75169">
    <property type="entry name" value="DsrEFH-like"/>
    <property type="match status" value="1"/>
</dbReference>
<dbReference type="PANTHER" id="PTHR34874:SF3">
    <property type="entry name" value="SULFURTRANSFERASE TUSD"/>
    <property type="match status" value="1"/>
</dbReference>
<evidence type="ECO:0000256" key="3">
    <source>
        <dbReference type="ARBA" id="ARBA00022490"/>
    </source>
</evidence>
<dbReference type="InterPro" id="IPR003787">
    <property type="entry name" value="Sulphur_relay_DsrE/F-like"/>
</dbReference>
<keyword evidence="4" id="KW-0808">Transferase</keyword>
<evidence type="ECO:0000313" key="5">
    <source>
        <dbReference type="EMBL" id="KMT63924.1"/>
    </source>
</evidence>
<gene>
    <name evidence="5" type="ORF">XM47_16985</name>
</gene>
<comment type="subcellular location">
    <subcellularLocation>
        <location evidence="1">Cytoplasm</location>
    </subcellularLocation>
</comment>
<dbReference type="NCBIfam" id="NF001237">
    <property type="entry name" value="PRK00207.1"/>
    <property type="match status" value="1"/>
</dbReference>
<name>A0A0J8GRK9_9ALTE</name>
<dbReference type="Proteomes" id="UP000037600">
    <property type="component" value="Unassembled WGS sequence"/>
</dbReference>
<keyword evidence="6" id="KW-1185">Reference proteome</keyword>
<dbReference type="OrthoDB" id="9787483at2"/>
<keyword evidence="3" id="KW-0963">Cytoplasm</keyword>
<comment type="similarity">
    <text evidence="2">Belongs to the DsrE/TusD family.</text>
</comment>
<dbReference type="GO" id="GO:0002143">
    <property type="term" value="P:tRNA wobble position uridine thiolation"/>
    <property type="evidence" value="ECO:0007669"/>
    <property type="project" value="TreeGrafter"/>
</dbReference>
<dbReference type="PANTHER" id="PTHR34874">
    <property type="entry name" value="PROTEIN YCHN"/>
    <property type="match status" value="1"/>
</dbReference>
<dbReference type="GO" id="GO:1990228">
    <property type="term" value="C:sulfurtransferase complex"/>
    <property type="evidence" value="ECO:0007669"/>
    <property type="project" value="TreeGrafter"/>
</dbReference>
<sequence>MASFLLFINSDLDNQSSYSAYRFAMAATKKHNVKAVFFYGSGVHVANELSTPAGDEFKLTQAWQALAKQNQVELIVCSAAAQRKGILDQAEAEYHGKQSYNLASGFRIGGLAEYAQLQSQVDRVVQF</sequence>
<dbReference type="GO" id="GO:0016783">
    <property type="term" value="F:sulfurtransferase activity"/>
    <property type="evidence" value="ECO:0007669"/>
    <property type="project" value="InterPro"/>
</dbReference>
<dbReference type="Gene3D" id="3.40.1260.10">
    <property type="entry name" value="DsrEFH-like"/>
    <property type="match status" value="1"/>
</dbReference>
<dbReference type="AlphaFoldDB" id="A0A0J8GRK9"/>
<evidence type="ECO:0000256" key="4">
    <source>
        <dbReference type="ARBA" id="ARBA00022679"/>
    </source>
</evidence>
<dbReference type="InterPro" id="IPR017463">
    <property type="entry name" value="Sulphur_relay_TusD/DsrE"/>
</dbReference>
<protein>
    <submittedName>
        <fullName evidence="5">Uncharacterized protein</fullName>
    </submittedName>
</protein>
<reference evidence="5 6" key="1">
    <citation type="submission" date="2015-04" db="EMBL/GenBank/DDBJ databases">
        <title>Draft Genome Sequence of the Novel Agar-Digesting Marine Bacterium Q1.</title>
        <authorList>
            <person name="Li Y."/>
            <person name="Li D."/>
            <person name="Chen G."/>
            <person name="Du Z."/>
        </authorList>
    </citation>
    <scope>NUCLEOTIDE SEQUENCE [LARGE SCALE GENOMIC DNA]</scope>
    <source>
        <strain evidence="5 6">Q1</strain>
    </source>
</reference>
<accession>A0A0J8GRK9</accession>
<dbReference type="NCBIfam" id="TIGR03012">
    <property type="entry name" value="sulf_tusD_dsrE"/>
    <property type="match status" value="1"/>
</dbReference>
<dbReference type="EMBL" id="LAZL01000036">
    <property type="protein sequence ID" value="KMT63924.1"/>
    <property type="molecule type" value="Genomic_DNA"/>
</dbReference>
<comment type="caution">
    <text evidence="5">The sequence shown here is derived from an EMBL/GenBank/DDBJ whole genome shotgun (WGS) entry which is preliminary data.</text>
</comment>
<evidence type="ECO:0000313" key="6">
    <source>
        <dbReference type="Proteomes" id="UP000037600"/>
    </source>
</evidence>
<proteinExistence type="inferred from homology"/>
<evidence type="ECO:0000256" key="1">
    <source>
        <dbReference type="ARBA" id="ARBA00004496"/>
    </source>
</evidence>
<dbReference type="STRING" id="1513271.XM47_16985"/>
<organism evidence="5 6">
    <name type="scientific">Catenovulum maritimum</name>
    <dbReference type="NCBI Taxonomy" id="1513271"/>
    <lineage>
        <taxon>Bacteria</taxon>
        <taxon>Pseudomonadati</taxon>
        <taxon>Pseudomonadota</taxon>
        <taxon>Gammaproteobacteria</taxon>
        <taxon>Alteromonadales</taxon>
        <taxon>Alteromonadaceae</taxon>
        <taxon>Catenovulum</taxon>
    </lineage>
</organism>
<dbReference type="InterPro" id="IPR027396">
    <property type="entry name" value="DsrEFH-like"/>
</dbReference>
<dbReference type="Pfam" id="PF02635">
    <property type="entry name" value="DsrE"/>
    <property type="match status" value="1"/>
</dbReference>